<evidence type="ECO:0000259" key="1">
    <source>
        <dbReference type="PROSITE" id="PS51746"/>
    </source>
</evidence>
<dbReference type="AlphaFoldDB" id="A0A081NM99"/>
<dbReference type="OrthoDB" id="6191360at2"/>
<accession>A0A081NM99</accession>
<feature type="domain" description="PPM-type phosphatase" evidence="1">
    <location>
        <begin position="341"/>
        <end position="624"/>
    </location>
</feature>
<keyword evidence="3" id="KW-1185">Reference proteome</keyword>
<gene>
    <name evidence="2" type="ORF">GZ78_06605</name>
</gene>
<dbReference type="SMART" id="SM00332">
    <property type="entry name" value="PP2Cc"/>
    <property type="match status" value="1"/>
</dbReference>
<name>A0A081NM99_9GAMM</name>
<dbReference type="Pfam" id="PF00481">
    <property type="entry name" value="PP2C"/>
    <property type="match status" value="1"/>
</dbReference>
<dbReference type="GO" id="GO:0004722">
    <property type="term" value="F:protein serine/threonine phosphatase activity"/>
    <property type="evidence" value="ECO:0007669"/>
    <property type="project" value="InterPro"/>
</dbReference>
<dbReference type="InterPro" id="IPR015655">
    <property type="entry name" value="PP2C"/>
</dbReference>
<dbReference type="SUPFAM" id="SSF81606">
    <property type="entry name" value="PP2C-like"/>
    <property type="match status" value="1"/>
</dbReference>
<dbReference type="PROSITE" id="PS51746">
    <property type="entry name" value="PPM_2"/>
    <property type="match status" value="1"/>
</dbReference>
<comment type="caution">
    <text evidence="2">The sequence shown here is derived from an EMBL/GenBank/DDBJ whole genome shotgun (WGS) entry which is preliminary data.</text>
</comment>
<reference evidence="2 3" key="1">
    <citation type="submission" date="2014-06" db="EMBL/GenBank/DDBJ databases">
        <title>Whole Genome Sequences of Three Symbiotic Endozoicomonas Bacteria.</title>
        <authorList>
            <person name="Neave M.J."/>
            <person name="Apprill A."/>
            <person name="Voolstra C.R."/>
        </authorList>
    </citation>
    <scope>NUCLEOTIDE SEQUENCE [LARGE SCALE GENOMIC DNA]</scope>
    <source>
        <strain evidence="2 3">DSM 25634</strain>
    </source>
</reference>
<dbReference type="Proteomes" id="UP000028073">
    <property type="component" value="Unassembled WGS sequence"/>
</dbReference>
<dbReference type="CDD" id="cd00143">
    <property type="entry name" value="PP2Cc"/>
    <property type="match status" value="1"/>
</dbReference>
<sequence>MATGYDPVSGSIHFPRLSVLKNTVADLEASNPENTPVGLTRDGRILTKAQFDNDNSALSSWTWGLVNVGTIKDKKTDETFENCQNNMQKALEHYRPQGTLGDRTIRKISVSNTPTLSEVHSASSVLSQMPQFSSISDSIPSLTLAQVDELSIFLQEQGKNLSSGDARRLAIEMYNLDSDKTNELSGRINGKADINSSEIRSLYRDLTEACKTANYSLPKSTPDVVSEELRGEVVVSTASATGQTITTLATPLKPRYDLKNPKLTTEQWNALEYQVETQPEALIQMLDANRQRALTAQATDPGKSIPDQEKKFRELLDKDCPQSRHMKDVGFNSASFKDNPGVVFAETLGGGMSMEDVCTSPLVFCRAGSHWLPVRFTAVLDGHGSEVAARHCAKAFSERLKIRLEETCPVKLTDTGIHCAIVAATTDLDRIEHFDETGTTFNAAMIIGNRIYIPNVGDSRALLVTPEGECVQISEDAKLLPEDEGSSQQREDAKNSHFNQLVHERGGRMKTQRDPKSGAFELVRVAGPGIDRGTSTATSLGDHQHNGVLSAKPTVVSIPLEEIPEGSLVLQMSDGVTDALTTKQIGEVANKYFHKGQRVIVEKIRDLACNLYPKDNIVITGSPISSLKKL</sequence>
<evidence type="ECO:0000313" key="2">
    <source>
        <dbReference type="EMBL" id="KEQ19572.1"/>
    </source>
</evidence>
<dbReference type="STRING" id="1137799.GZ78_06605"/>
<dbReference type="PANTHER" id="PTHR47992">
    <property type="entry name" value="PROTEIN PHOSPHATASE"/>
    <property type="match status" value="1"/>
</dbReference>
<proteinExistence type="predicted"/>
<dbReference type="Gene3D" id="3.60.40.10">
    <property type="entry name" value="PPM-type phosphatase domain"/>
    <property type="match status" value="1"/>
</dbReference>
<organism evidence="2 3">
    <name type="scientific">Endozoicomonas numazuensis</name>
    <dbReference type="NCBI Taxonomy" id="1137799"/>
    <lineage>
        <taxon>Bacteria</taxon>
        <taxon>Pseudomonadati</taxon>
        <taxon>Pseudomonadota</taxon>
        <taxon>Gammaproteobacteria</taxon>
        <taxon>Oceanospirillales</taxon>
        <taxon>Endozoicomonadaceae</taxon>
        <taxon>Endozoicomonas</taxon>
    </lineage>
</organism>
<evidence type="ECO:0000313" key="3">
    <source>
        <dbReference type="Proteomes" id="UP000028073"/>
    </source>
</evidence>
<dbReference type="InterPro" id="IPR001932">
    <property type="entry name" value="PPM-type_phosphatase-like_dom"/>
</dbReference>
<dbReference type="RefSeq" id="WP_034833473.1">
    <property type="nucleotide sequence ID" value="NZ_JOKH01000001.1"/>
</dbReference>
<dbReference type="InterPro" id="IPR036457">
    <property type="entry name" value="PPM-type-like_dom_sf"/>
</dbReference>
<dbReference type="EMBL" id="JOKH01000001">
    <property type="protein sequence ID" value="KEQ19572.1"/>
    <property type="molecule type" value="Genomic_DNA"/>
</dbReference>
<protein>
    <recommendedName>
        <fullName evidence="1">PPM-type phosphatase domain-containing protein</fullName>
    </recommendedName>
</protein>